<evidence type="ECO:0000313" key="2">
    <source>
        <dbReference type="EMBL" id="PIC16923.1"/>
    </source>
</evidence>
<feature type="region of interest" description="Disordered" evidence="1">
    <location>
        <begin position="248"/>
        <end position="271"/>
    </location>
</feature>
<name>A0A2G5SPS8_9PELO</name>
<dbReference type="InterPro" id="IPR010982">
    <property type="entry name" value="Lambda_DNA-bd_dom_sf"/>
</dbReference>
<evidence type="ECO:0000256" key="1">
    <source>
        <dbReference type="SAM" id="MobiDB-lite"/>
    </source>
</evidence>
<protein>
    <recommendedName>
        <fullName evidence="4">CUT domain-containing protein</fullName>
    </recommendedName>
</protein>
<dbReference type="GO" id="GO:0003677">
    <property type="term" value="F:DNA binding"/>
    <property type="evidence" value="ECO:0007669"/>
    <property type="project" value="InterPro"/>
</dbReference>
<dbReference type="GO" id="GO:0005634">
    <property type="term" value="C:nucleus"/>
    <property type="evidence" value="ECO:0007669"/>
    <property type="project" value="UniProtKB-ARBA"/>
</dbReference>
<gene>
    <name evidence="2" type="primary">Cnig_chr_X.g23348</name>
    <name evidence="2" type="ORF">B9Z55_023348</name>
</gene>
<reference evidence="3" key="1">
    <citation type="submission" date="2017-10" db="EMBL/GenBank/DDBJ databases">
        <title>Rapid genome shrinkage in a self-fertile nematode reveals novel sperm competition proteins.</title>
        <authorList>
            <person name="Yin D."/>
            <person name="Schwarz E.M."/>
            <person name="Thomas C.G."/>
            <person name="Felde R.L."/>
            <person name="Korf I.F."/>
            <person name="Cutter A.D."/>
            <person name="Schartner C.M."/>
            <person name="Ralston E.J."/>
            <person name="Meyer B.J."/>
            <person name="Haag E.S."/>
        </authorList>
    </citation>
    <scope>NUCLEOTIDE SEQUENCE [LARGE SCALE GENOMIC DNA]</scope>
    <source>
        <strain evidence="3">JU1422</strain>
    </source>
</reference>
<feature type="compositionally biased region" description="Polar residues" evidence="1">
    <location>
        <begin position="21"/>
        <end position="33"/>
    </location>
</feature>
<keyword evidence="3" id="KW-1185">Reference proteome</keyword>
<proteinExistence type="predicted"/>
<evidence type="ECO:0008006" key="4">
    <source>
        <dbReference type="Google" id="ProtNLM"/>
    </source>
</evidence>
<dbReference type="AlphaFoldDB" id="A0A2G5SPS8"/>
<organism evidence="2 3">
    <name type="scientific">Caenorhabditis nigoni</name>
    <dbReference type="NCBI Taxonomy" id="1611254"/>
    <lineage>
        <taxon>Eukaryota</taxon>
        <taxon>Metazoa</taxon>
        <taxon>Ecdysozoa</taxon>
        <taxon>Nematoda</taxon>
        <taxon>Chromadorea</taxon>
        <taxon>Rhabditida</taxon>
        <taxon>Rhabditina</taxon>
        <taxon>Rhabditomorpha</taxon>
        <taxon>Rhabditoidea</taxon>
        <taxon>Rhabditidae</taxon>
        <taxon>Peloderinae</taxon>
        <taxon>Caenorhabditis</taxon>
    </lineage>
</organism>
<dbReference type="Gene3D" id="1.10.260.40">
    <property type="entry name" value="lambda repressor-like DNA-binding domains"/>
    <property type="match status" value="1"/>
</dbReference>
<accession>A0A2G5SPS8</accession>
<dbReference type="Proteomes" id="UP000230233">
    <property type="component" value="Chromosome X"/>
</dbReference>
<sequence>MEQGWAWCGEEFGDPGVGDLVTNQSQYANQQGPGNEETVPQWDPDTFEFSDYVEFSSTRDLANRSNSPPFRGFSLFSEWGPNYIDAIGHELTNPEMHNPDLQNTVDIQHQYYEGNAPFTQGFGNSSYTDFNPTSFMETVTQESMGARNGKLSQEGNVHVTQGLGDSSFTDFDPASFLEPVAQESMGAQIVNSSQEGNVPFTEGFGNSSFIDFDPNSFLESVAEDSMSAQIGSSSQEGISGSNQTITAPELISTEKRVPSQLSTTPKSPEEAKDILDTPITATDISTSWIIEKTTMWLQKTKTTRELFCKNILDCGIKTLRKFNSLKQSWEDINTVKLKKICIRMYNFILIPDSIKPVYLKMNLYNAIKQKKTVNTTSSTPPKHLNHDCLYSEMTDDEHLQEARRIMDTCVSKYPKIKKFGSRLQTILGDDEMATFCSQILEIPIEVFRKQMTLDTPFKCYNDRQKVVQLVTNFSKLPTCMRNQLLRQTNPIKASCKEASCASLKEVWSGMYAFSNQRRMDRVNEVLSAGSVIYKNTEEMLIKALATTPPE</sequence>
<dbReference type="SUPFAM" id="SSF47413">
    <property type="entry name" value="lambda repressor-like DNA-binding domains"/>
    <property type="match status" value="1"/>
</dbReference>
<dbReference type="EMBL" id="PDUG01000006">
    <property type="protein sequence ID" value="PIC16923.1"/>
    <property type="molecule type" value="Genomic_DNA"/>
</dbReference>
<evidence type="ECO:0000313" key="3">
    <source>
        <dbReference type="Proteomes" id="UP000230233"/>
    </source>
</evidence>
<feature type="region of interest" description="Disordered" evidence="1">
    <location>
        <begin position="18"/>
        <end position="44"/>
    </location>
</feature>
<comment type="caution">
    <text evidence="2">The sequence shown here is derived from an EMBL/GenBank/DDBJ whole genome shotgun (WGS) entry which is preliminary data.</text>
</comment>